<sequence length="82" mass="9139">MKEINSPLPLHAEQGKILELEKSLSIEMFGEGLGSPFGRAHVRDLRGLLGRIGEGRRPDPTLPPPKAIYALFSLQRAYTENR</sequence>
<evidence type="ECO:0000313" key="2">
    <source>
        <dbReference type="Proteomes" id="UP001454036"/>
    </source>
</evidence>
<proteinExistence type="predicted"/>
<evidence type="ECO:0000313" key="1">
    <source>
        <dbReference type="EMBL" id="GAA0151903.1"/>
    </source>
</evidence>
<accession>A0AAV3PLC6</accession>
<reference evidence="1 2" key="1">
    <citation type="submission" date="2024-01" db="EMBL/GenBank/DDBJ databases">
        <title>The complete chloroplast genome sequence of Lithospermum erythrorhizon: insights into the phylogenetic relationship among Boraginaceae species and the maternal lineages of purple gromwells.</title>
        <authorList>
            <person name="Okada T."/>
            <person name="Watanabe K."/>
        </authorList>
    </citation>
    <scope>NUCLEOTIDE SEQUENCE [LARGE SCALE GENOMIC DNA]</scope>
</reference>
<keyword evidence="2" id="KW-1185">Reference proteome</keyword>
<name>A0AAV3PLC6_LITER</name>
<comment type="caution">
    <text evidence="1">The sequence shown here is derived from an EMBL/GenBank/DDBJ whole genome shotgun (WGS) entry which is preliminary data.</text>
</comment>
<dbReference type="EMBL" id="BAABME010001874">
    <property type="protein sequence ID" value="GAA0151903.1"/>
    <property type="molecule type" value="Genomic_DNA"/>
</dbReference>
<protein>
    <submittedName>
        <fullName evidence="1">Uncharacterized protein</fullName>
    </submittedName>
</protein>
<dbReference type="Proteomes" id="UP001454036">
    <property type="component" value="Unassembled WGS sequence"/>
</dbReference>
<dbReference type="AlphaFoldDB" id="A0AAV3PLC6"/>
<gene>
    <name evidence="1" type="ORF">LIER_10520</name>
</gene>
<organism evidence="1 2">
    <name type="scientific">Lithospermum erythrorhizon</name>
    <name type="common">Purple gromwell</name>
    <name type="synonym">Lithospermum officinale var. erythrorhizon</name>
    <dbReference type="NCBI Taxonomy" id="34254"/>
    <lineage>
        <taxon>Eukaryota</taxon>
        <taxon>Viridiplantae</taxon>
        <taxon>Streptophyta</taxon>
        <taxon>Embryophyta</taxon>
        <taxon>Tracheophyta</taxon>
        <taxon>Spermatophyta</taxon>
        <taxon>Magnoliopsida</taxon>
        <taxon>eudicotyledons</taxon>
        <taxon>Gunneridae</taxon>
        <taxon>Pentapetalae</taxon>
        <taxon>asterids</taxon>
        <taxon>lamiids</taxon>
        <taxon>Boraginales</taxon>
        <taxon>Boraginaceae</taxon>
        <taxon>Boraginoideae</taxon>
        <taxon>Lithospermeae</taxon>
        <taxon>Lithospermum</taxon>
    </lineage>
</organism>